<gene>
    <name evidence="2" type="ORF">BDV98DRAFT_557732</name>
</gene>
<proteinExistence type="predicted"/>
<dbReference type="Pfam" id="PF20236">
    <property type="entry name" value="DUF6593"/>
    <property type="match status" value="1"/>
</dbReference>
<dbReference type="AlphaFoldDB" id="A0A5C3R1A1"/>
<organism evidence="2 3">
    <name type="scientific">Pterulicium gracile</name>
    <dbReference type="NCBI Taxonomy" id="1884261"/>
    <lineage>
        <taxon>Eukaryota</taxon>
        <taxon>Fungi</taxon>
        <taxon>Dikarya</taxon>
        <taxon>Basidiomycota</taxon>
        <taxon>Agaricomycotina</taxon>
        <taxon>Agaricomycetes</taxon>
        <taxon>Agaricomycetidae</taxon>
        <taxon>Agaricales</taxon>
        <taxon>Pleurotineae</taxon>
        <taxon>Pterulaceae</taxon>
        <taxon>Pterulicium</taxon>
    </lineage>
</organism>
<accession>A0A5C3R1A1</accession>
<dbReference type="Proteomes" id="UP000305067">
    <property type="component" value="Unassembled WGS sequence"/>
</dbReference>
<keyword evidence="3" id="KW-1185">Reference proteome</keyword>
<feature type="domain" description="DUF6593" evidence="1">
    <location>
        <begin position="37"/>
        <end position="157"/>
    </location>
</feature>
<protein>
    <recommendedName>
        <fullName evidence="1">DUF6593 domain-containing protein</fullName>
    </recommendedName>
</protein>
<name>A0A5C3R1A1_9AGAR</name>
<evidence type="ECO:0000313" key="3">
    <source>
        <dbReference type="Proteomes" id="UP000305067"/>
    </source>
</evidence>
<reference evidence="2 3" key="1">
    <citation type="journal article" date="2019" name="Nat. Ecol. Evol.">
        <title>Megaphylogeny resolves global patterns of mushroom evolution.</title>
        <authorList>
            <person name="Varga T."/>
            <person name="Krizsan K."/>
            <person name="Foldi C."/>
            <person name="Dima B."/>
            <person name="Sanchez-Garcia M."/>
            <person name="Sanchez-Ramirez S."/>
            <person name="Szollosi G.J."/>
            <person name="Szarkandi J.G."/>
            <person name="Papp V."/>
            <person name="Albert L."/>
            <person name="Andreopoulos W."/>
            <person name="Angelini C."/>
            <person name="Antonin V."/>
            <person name="Barry K.W."/>
            <person name="Bougher N.L."/>
            <person name="Buchanan P."/>
            <person name="Buyck B."/>
            <person name="Bense V."/>
            <person name="Catcheside P."/>
            <person name="Chovatia M."/>
            <person name="Cooper J."/>
            <person name="Damon W."/>
            <person name="Desjardin D."/>
            <person name="Finy P."/>
            <person name="Geml J."/>
            <person name="Haridas S."/>
            <person name="Hughes K."/>
            <person name="Justo A."/>
            <person name="Karasinski D."/>
            <person name="Kautmanova I."/>
            <person name="Kiss B."/>
            <person name="Kocsube S."/>
            <person name="Kotiranta H."/>
            <person name="LaButti K.M."/>
            <person name="Lechner B.E."/>
            <person name="Liimatainen K."/>
            <person name="Lipzen A."/>
            <person name="Lukacs Z."/>
            <person name="Mihaltcheva S."/>
            <person name="Morgado L.N."/>
            <person name="Niskanen T."/>
            <person name="Noordeloos M.E."/>
            <person name="Ohm R.A."/>
            <person name="Ortiz-Santana B."/>
            <person name="Ovrebo C."/>
            <person name="Racz N."/>
            <person name="Riley R."/>
            <person name="Savchenko A."/>
            <person name="Shiryaev A."/>
            <person name="Soop K."/>
            <person name="Spirin V."/>
            <person name="Szebenyi C."/>
            <person name="Tomsovsky M."/>
            <person name="Tulloss R.E."/>
            <person name="Uehling J."/>
            <person name="Grigoriev I.V."/>
            <person name="Vagvolgyi C."/>
            <person name="Papp T."/>
            <person name="Martin F.M."/>
            <person name="Miettinen O."/>
            <person name="Hibbett D.S."/>
            <person name="Nagy L.G."/>
        </authorList>
    </citation>
    <scope>NUCLEOTIDE SEQUENCE [LARGE SCALE GENOMIC DNA]</scope>
    <source>
        <strain evidence="2 3">CBS 309.79</strain>
    </source>
</reference>
<dbReference type="EMBL" id="ML178814">
    <property type="protein sequence ID" value="TFL07357.1"/>
    <property type="molecule type" value="Genomic_DNA"/>
</dbReference>
<evidence type="ECO:0000259" key="1">
    <source>
        <dbReference type="Pfam" id="PF20236"/>
    </source>
</evidence>
<dbReference type="OrthoDB" id="3183898at2759"/>
<dbReference type="InterPro" id="IPR046528">
    <property type="entry name" value="DUF6593"/>
</dbReference>
<evidence type="ECO:0000313" key="2">
    <source>
        <dbReference type="EMBL" id="TFL07357.1"/>
    </source>
</evidence>
<sequence>MFVAHSSSAQHSIQMQNTQKHVYPTTSELFVTRSIDDARNFDIIGEIDHRPCYVRFETNEGTSPGSSTRTLVYRNEEGIVAILDWVNRDHLGTYTLPMKTQVSMHYLASSGSAPHCRSFLFAGQIYEWRRQPDNRSYDLYNSRNGRIASFTRFNQAQTSPVGPTFGLIQTTAVDEAFLLQALLSLVINRWLDRNGPAGW</sequence>